<evidence type="ECO:0000313" key="4">
    <source>
        <dbReference type="EMBL" id="KAK7206635.1"/>
    </source>
</evidence>
<accession>A0ABR1F9Y4</accession>
<reference evidence="4 5" key="1">
    <citation type="submission" date="2024-03" db="EMBL/GenBank/DDBJ databases">
        <title>Genome-scale model development and genomic sequencing of the oleaginous clade Lipomyces.</title>
        <authorList>
            <consortium name="Lawrence Berkeley National Laboratory"/>
            <person name="Czajka J.J."/>
            <person name="Han Y."/>
            <person name="Kim J."/>
            <person name="Mondo S.J."/>
            <person name="Hofstad B.A."/>
            <person name="Robles A."/>
            <person name="Haridas S."/>
            <person name="Riley R."/>
            <person name="LaButti K."/>
            <person name="Pangilinan J."/>
            <person name="Andreopoulos W."/>
            <person name="Lipzen A."/>
            <person name="Yan J."/>
            <person name="Wang M."/>
            <person name="Ng V."/>
            <person name="Grigoriev I.V."/>
            <person name="Spatafora J.W."/>
            <person name="Magnuson J.K."/>
            <person name="Baker S.E."/>
            <person name="Pomraning K.R."/>
        </authorList>
    </citation>
    <scope>NUCLEOTIDE SEQUENCE [LARGE SCALE GENOMIC DNA]</scope>
    <source>
        <strain evidence="4 5">Phaff 52-87</strain>
    </source>
</reference>
<evidence type="ECO:0000313" key="5">
    <source>
        <dbReference type="Proteomes" id="UP001498771"/>
    </source>
</evidence>
<dbReference type="InterPro" id="IPR025151">
    <property type="entry name" value="ELYS_dom"/>
</dbReference>
<proteinExistence type="predicted"/>
<comment type="subcellular location">
    <subcellularLocation>
        <location evidence="1">Nucleus</location>
    </subcellularLocation>
</comment>
<name>A0ABR1F9Y4_9ASCO</name>
<keyword evidence="5" id="KW-1185">Reference proteome</keyword>
<feature type="domain" description="ELYS-like" evidence="3">
    <location>
        <begin position="39"/>
        <end position="249"/>
    </location>
</feature>
<dbReference type="Proteomes" id="UP001498771">
    <property type="component" value="Unassembled WGS sequence"/>
</dbReference>
<dbReference type="Pfam" id="PF13934">
    <property type="entry name" value="ELYS"/>
    <property type="match status" value="1"/>
</dbReference>
<sequence>MDDEYLDAFEALIGDDEIPYSRDLNNRITMQRNKLDGYLFFDLWSSDVAGVADMSSLYPPQSLDMLRDLYIQVITAESDVLKQRCILYYLKKDFSEEAADEFCESTAFPATQKKLVDGIYALDRFDFETAMRNLTAPGVRLQFTEKMLLTLLQYSDNGPRYVRMLVFTSRPKLDSKNCKKLYLEALSRISVSSALEFVRTTTPIEDRAEYLQSMIGFCLSTGKPSSAYDIANLPLLDYEEAMILDYLMSKPDASAKNILLVRELHRGQAGAAREATGPMKNQISFGTKRTTQWAEMARKLKTNPAQIL</sequence>
<evidence type="ECO:0000256" key="2">
    <source>
        <dbReference type="ARBA" id="ARBA00023242"/>
    </source>
</evidence>
<evidence type="ECO:0000259" key="3">
    <source>
        <dbReference type="Pfam" id="PF13934"/>
    </source>
</evidence>
<comment type="caution">
    <text evidence="4">The sequence shown here is derived from an EMBL/GenBank/DDBJ whole genome shotgun (WGS) entry which is preliminary data.</text>
</comment>
<evidence type="ECO:0000256" key="1">
    <source>
        <dbReference type="ARBA" id="ARBA00004123"/>
    </source>
</evidence>
<keyword evidence="2" id="KW-0539">Nucleus</keyword>
<organism evidence="4 5">
    <name type="scientific">Myxozyma melibiosi</name>
    <dbReference type="NCBI Taxonomy" id="54550"/>
    <lineage>
        <taxon>Eukaryota</taxon>
        <taxon>Fungi</taxon>
        <taxon>Dikarya</taxon>
        <taxon>Ascomycota</taxon>
        <taxon>Saccharomycotina</taxon>
        <taxon>Lipomycetes</taxon>
        <taxon>Lipomycetales</taxon>
        <taxon>Lipomycetaceae</taxon>
        <taxon>Myxozyma</taxon>
    </lineage>
</organism>
<protein>
    <submittedName>
        <fullName evidence="4">Nuclear pore complex assembly-domain-containing protein</fullName>
    </submittedName>
</protein>
<dbReference type="EMBL" id="JBBJBU010000002">
    <property type="protein sequence ID" value="KAK7206635.1"/>
    <property type="molecule type" value="Genomic_DNA"/>
</dbReference>
<dbReference type="RefSeq" id="XP_064769668.1">
    <property type="nucleotide sequence ID" value="XM_064909400.1"/>
</dbReference>
<dbReference type="GeneID" id="90034912"/>
<gene>
    <name evidence="4" type="ORF">BZA70DRAFT_109478</name>
</gene>